<evidence type="ECO:0000259" key="2">
    <source>
        <dbReference type="Pfam" id="PF09917"/>
    </source>
</evidence>
<sequence>MKKLMVLAAGIMFLWAASDAIGAESDGILGVWTTQGGKYKVEIFKCGAAFCGKVVWLAEPEYPAGDEKGMAGKAKVDRNNPEESLRSRPLLGLQMMKGFTYSADNSTWEGGTIYDPDNGKTYKCKITQPNADQLNVRGFIGFSLLGRTEKWVRAETGNN</sequence>
<accession>A0A4P8L5A0</accession>
<reference evidence="3 4" key="2">
    <citation type="submission" date="2019-05" db="EMBL/GenBank/DDBJ databases">
        <authorList>
            <person name="Suflita J.M."/>
            <person name="Marks C.R."/>
        </authorList>
    </citation>
    <scope>NUCLEOTIDE SEQUENCE [LARGE SCALE GENOMIC DNA]</scope>
    <source>
        <strain evidence="3 4">ALDC</strain>
    </source>
</reference>
<evidence type="ECO:0000256" key="1">
    <source>
        <dbReference type="SAM" id="SignalP"/>
    </source>
</evidence>
<dbReference type="InterPro" id="IPR019223">
    <property type="entry name" value="DUF2147"/>
</dbReference>
<name>A0A4P8L5A0_9BACT</name>
<organism evidence="3 4">
    <name type="scientific">Desulfoglaeba alkanexedens ALDC</name>
    <dbReference type="NCBI Taxonomy" id="980445"/>
    <lineage>
        <taxon>Bacteria</taxon>
        <taxon>Pseudomonadati</taxon>
        <taxon>Thermodesulfobacteriota</taxon>
        <taxon>Syntrophobacteria</taxon>
        <taxon>Syntrophobacterales</taxon>
        <taxon>Syntrophobacteraceae</taxon>
        <taxon>Desulfoglaeba</taxon>
    </lineage>
</organism>
<dbReference type="RefSeq" id="WP_137425327.1">
    <property type="nucleotide sequence ID" value="NZ_CP040098.1"/>
</dbReference>
<protein>
    <submittedName>
        <fullName evidence="3">DUF2147 domain-containing protein</fullName>
    </submittedName>
</protein>
<gene>
    <name evidence="3" type="ORF">FDQ92_13210</name>
</gene>
<dbReference type="Proteomes" id="UP000298602">
    <property type="component" value="Chromosome"/>
</dbReference>
<dbReference type="Pfam" id="PF09917">
    <property type="entry name" value="DUF2147"/>
    <property type="match status" value="1"/>
</dbReference>
<dbReference type="PANTHER" id="PTHR36919:SF2">
    <property type="entry name" value="BLL6627 PROTEIN"/>
    <property type="match status" value="1"/>
</dbReference>
<feature type="signal peptide" evidence="1">
    <location>
        <begin position="1"/>
        <end position="22"/>
    </location>
</feature>
<keyword evidence="1" id="KW-0732">Signal</keyword>
<dbReference type="EMBL" id="CP040098">
    <property type="protein sequence ID" value="QCQ23044.1"/>
    <property type="molecule type" value="Genomic_DNA"/>
</dbReference>
<proteinExistence type="predicted"/>
<dbReference type="Gene3D" id="2.40.128.520">
    <property type="match status" value="1"/>
</dbReference>
<dbReference type="KEGG" id="dax:FDQ92_13210"/>
<feature type="domain" description="DUF2147" evidence="2">
    <location>
        <begin position="30"/>
        <end position="153"/>
    </location>
</feature>
<reference evidence="3 4" key="1">
    <citation type="submission" date="2019-05" db="EMBL/GenBank/DDBJ databases">
        <title>The Complete Genome Sequence of the n-alkane-degrading Desulfoglaeba alkanexedens ALDC reveals multiple alkylsuccinate synthase gene clusters.</title>
        <authorList>
            <person name="Callaghan A.V."/>
            <person name="Davidova I.A."/>
            <person name="Duncan K.E."/>
            <person name="Morris B."/>
            <person name="McInerney M.J."/>
        </authorList>
    </citation>
    <scope>NUCLEOTIDE SEQUENCE [LARGE SCALE GENOMIC DNA]</scope>
    <source>
        <strain evidence="3 4">ALDC</strain>
    </source>
</reference>
<dbReference type="AlphaFoldDB" id="A0A4P8L5A0"/>
<dbReference type="PANTHER" id="PTHR36919">
    <property type="entry name" value="BLR1215 PROTEIN"/>
    <property type="match status" value="1"/>
</dbReference>
<evidence type="ECO:0000313" key="3">
    <source>
        <dbReference type="EMBL" id="QCQ23044.1"/>
    </source>
</evidence>
<keyword evidence="4" id="KW-1185">Reference proteome</keyword>
<feature type="chain" id="PRO_5020293004" evidence="1">
    <location>
        <begin position="23"/>
        <end position="159"/>
    </location>
</feature>
<dbReference type="OrthoDB" id="9814399at2"/>
<evidence type="ECO:0000313" key="4">
    <source>
        <dbReference type="Proteomes" id="UP000298602"/>
    </source>
</evidence>